<comment type="subcellular location">
    <subcellularLocation>
        <location evidence="1">Endoplasmic reticulum</location>
    </subcellularLocation>
</comment>
<name>A0A367KW18_RHIST</name>
<dbReference type="GO" id="GO:0016192">
    <property type="term" value="P:vesicle-mediated transport"/>
    <property type="evidence" value="ECO:0007669"/>
    <property type="project" value="UniProtKB-KW"/>
</dbReference>
<feature type="compositionally biased region" description="Polar residues" evidence="11">
    <location>
        <begin position="287"/>
        <end position="298"/>
    </location>
</feature>
<evidence type="ECO:0000256" key="9">
    <source>
        <dbReference type="ARBA" id="ARBA00030650"/>
    </source>
</evidence>
<dbReference type="PANTHER" id="PTHR13402">
    <property type="entry name" value="RGPR-RELATED"/>
    <property type="match status" value="1"/>
</dbReference>
<dbReference type="GO" id="GO:0012507">
    <property type="term" value="C:ER to Golgi transport vesicle membrane"/>
    <property type="evidence" value="ECO:0007669"/>
    <property type="project" value="TreeGrafter"/>
</dbReference>
<protein>
    <recommendedName>
        <fullName evidence="4">COPII coat assembly protein SEC16</fullName>
    </recommendedName>
    <alternativeName>
        <fullName evidence="3">COPII coat assembly protein sec16</fullName>
    </alternativeName>
    <alternativeName>
        <fullName evidence="9 10">protein transport protein SEC16</fullName>
    </alternativeName>
</protein>
<keyword evidence="6" id="KW-0256">Endoplasmic reticulum</keyword>
<comment type="similarity">
    <text evidence="2">Belongs to the SEC16 family.</text>
</comment>
<dbReference type="GO" id="GO:0007030">
    <property type="term" value="P:Golgi organization"/>
    <property type="evidence" value="ECO:0007669"/>
    <property type="project" value="TreeGrafter"/>
</dbReference>
<feature type="region of interest" description="Disordered" evidence="11">
    <location>
        <begin position="786"/>
        <end position="805"/>
    </location>
</feature>
<accession>A0A367KW18</accession>
<feature type="compositionally biased region" description="Polar residues" evidence="11">
    <location>
        <begin position="403"/>
        <end position="412"/>
    </location>
</feature>
<dbReference type="EMBL" id="PJQM01000164">
    <property type="protein sequence ID" value="RCI06391.1"/>
    <property type="molecule type" value="Genomic_DNA"/>
</dbReference>
<feature type="compositionally biased region" description="Polar residues" evidence="11">
    <location>
        <begin position="377"/>
        <end position="392"/>
    </location>
</feature>
<feature type="region of interest" description="Disordered" evidence="11">
    <location>
        <begin position="1320"/>
        <end position="1560"/>
    </location>
</feature>
<feature type="compositionally biased region" description="Low complexity" evidence="11">
    <location>
        <begin position="299"/>
        <end position="308"/>
    </location>
</feature>
<evidence type="ECO:0000313" key="14">
    <source>
        <dbReference type="Proteomes" id="UP000253551"/>
    </source>
</evidence>
<feature type="compositionally biased region" description="Polar residues" evidence="11">
    <location>
        <begin position="1320"/>
        <end position="1359"/>
    </location>
</feature>
<comment type="caution">
    <text evidence="13">The sequence shown here is derived from an EMBL/GenBank/DDBJ whole genome shotgun (WGS) entry which is preliminary data.</text>
</comment>
<feature type="compositionally biased region" description="Low complexity" evidence="11">
    <location>
        <begin position="1483"/>
        <end position="1506"/>
    </location>
</feature>
<gene>
    <name evidence="13" type="primary">SEC16_3</name>
    <name evidence="13" type="ORF">CU098_009776</name>
</gene>
<feature type="compositionally biased region" description="Polar residues" evidence="11">
    <location>
        <begin position="22"/>
        <end position="34"/>
    </location>
</feature>
<evidence type="ECO:0000256" key="3">
    <source>
        <dbReference type="ARBA" id="ARBA00020746"/>
    </source>
</evidence>
<evidence type="ECO:0000256" key="4">
    <source>
        <dbReference type="ARBA" id="ARBA00021659"/>
    </source>
</evidence>
<organism evidence="13 14">
    <name type="scientific">Rhizopus stolonifer</name>
    <name type="common">Rhizopus nigricans</name>
    <dbReference type="NCBI Taxonomy" id="4846"/>
    <lineage>
        <taxon>Eukaryota</taxon>
        <taxon>Fungi</taxon>
        <taxon>Fungi incertae sedis</taxon>
        <taxon>Mucoromycota</taxon>
        <taxon>Mucoromycotina</taxon>
        <taxon>Mucoromycetes</taxon>
        <taxon>Mucorales</taxon>
        <taxon>Mucorineae</taxon>
        <taxon>Rhizopodaceae</taxon>
        <taxon>Rhizopus</taxon>
    </lineage>
</organism>
<evidence type="ECO:0000256" key="10">
    <source>
        <dbReference type="ARBA" id="ARBA00030878"/>
    </source>
</evidence>
<dbReference type="GO" id="GO:0070971">
    <property type="term" value="C:endoplasmic reticulum exit site"/>
    <property type="evidence" value="ECO:0007669"/>
    <property type="project" value="TreeGrafter"/>
</dbReference>
<dbReference type="GO" id="GO:0070973">
    <property type="term" value="P:protein localization to endoplasmic reticulum exit site"/>
    <property type="evidence" value="ECO:0007669"/>
    <property type="project" value="TreeGrafter"/>
</dbReference>
<feature type="compositionally biased region" description="Polar residues" evidence="11">
    <location>
        <begin position="89"/>
        <end position="125"/>
    </location>
</feature>
<evidence type="ECO:0000256" key="1">
    <source>
        <dbReference type="ARBA" id="ARBA00004240"/>
    </source>
</evidence>
<dbReference type="STRING" id="4846.A0A367KW18"/>
<dbReference type="InterPro" id="IPR024298">
    <property type="entry name" value="Sec16_Sec23-bd"/>
</dbReference>
<keyword evidence="5" id="KW-0813">Transport</keyword>
<reference evidence="13 14" key="1">
    <citation type="journal article" date="2018" name="G3 (Bethesda)">
        <title>Phylogenetic and Phylogenomic Definition of Rhizopus Species.</title>
        <authorList>
            <person name="Gryganskyi A.P."/>
            <person name="Golan J."/>
            <person name="Dolatabadi S."/>
            <person name="Mondo S."/>
            <person name="Robb S."/>
            <person name="Idnurm A."/>
            <person name="Muszewska A."/>
            <person name="Steczkiewicz K."/>
            <person name="Masonjones S."/>
            <person name="Liao H.L."/>
            <person name="Gajdeczka M.T."/>
            <person name="Anike F."/>
            <person name="Vuek A."/>
            <person name="Anishchenko I.M."/>
            <person name="Voigt K."/>
            <person name="de Hoog G.S."/>
            <person name="Smith M.E."/>
            <person name="Heitman J."/>
            <person name="Vilgalys R."/>
            <person name="Stajich J.E."/>
        </authorList>
    </citation>
    <scope>NUCLEOTIDE SEQUENCE [LARGE SCALE GENOMIC DNA]</scope>
    <source>
        <strain evidence="13 14">LSU 92-RS-03</strain>
    </source>
</reference>
<evidence type="ECO:0000313" key="13">
    <source>
        <dbReference type="EMBL" id="RCI06391.1"/>
    </source>
</evidence>
<feature type="region of interest" description="Disordered" evidence="11">
    <location>
        <begin position="373"/>
        <end position="442"/>
    </location>
</feature>
<evidence type="ECO:0000256" key="2">
    <source>
        <dbReference type="ARBA" id="ARBA00005927"/>
    </source>
</evidence>
<keyword evidence="7" id="KW-0931">ER-Golgi transport</keyword>
<evidence type="ECO:0000256" key="5">
    <source>
        <dbReference type="ARBA" id="ARBA00022448"/>
    </source>
</evidence>
<feature type="domain" description="Sec16 Sec23-binding" evidence="12">
    <location>
        <begin position="1001"/>
        <end position="1258"/>
    </location>
</feature>
<keyword evidence="14" id="KW-1185">Reference proteome</keyword>
<dbReference type="PANTHER" id="PTHR13402:SF6">
    <property type="entry name" value="SECRETORY 16, ISOFORM I"/>
    <property type="match status" value="1"/>
</dbReference>
<evidence type="ECO:0000259" key="12">
    <source>
        <dbReference type="Pfam" id="PF12931"/>
    </source>
</evidence>
<sequence>MTSRSEETKGSIPFGEPAENDPFSQIQQPSSNETPSKDVADASVLFGSNDASADFFSSTQPPNASAANFFEQQQTPSETFFDHLGPNVPTKSQENVPQSASLAQTYEPAQNYNQQGPEEYTTEQSNVQWQQFDPNVHYYYDEQNQVHYYDPNTNQEYDMSQYGYDYQYDPQYYTQEGYDPNAYVSQDQSTQQAYDPNAYAINNEPQQTYSLGQESYGTDAYANPAGNGQQENYDPSVYASSLAVVPENSTQYAPVQESYDLNAYTVNSAAISAANGQQEQTSFAQDNYNPDLYTANSKDNQQQTTQDNYDPKTYATNSAEQHQEQQQQQDYSAQNSYNLSANHSFVEHPNDKNQQQQEHVPIQDNYEPNAYMAHSTGYEQPGQQYPSQQDNYDPNAYMAHQSGYEQQYTSEQDNYDPNAYTAHPTGYDQPNQQNQEHQEHAPVQDSYDQNAYNVPNYQQPSHQKQEQDYNLQTVDPAVFSVDNGQQSSKQLSTSTQDVFESNFFEFNQANNQEPDHTIQENKQETDQETTHAAVIPADDQTPSYEQPRKDSYNPDMYAAKNFNQQDDLFENLQSLENVQDNNESPSDVLFNVSSDQNSTAVLDLNTDELSNLADNTTQQNSGHEKVLQPSYVPDLYSTEYQKETQQKDFASEEPPVDVEYFNYQEQPYSSSSVGISVHSTNAEQHELGAETPTATVDLNSAPFIKPSTQQESESQFAEVQLAPVSSYTENNSITAPSNIISAYDRVKSPDYSTPEQLNSYEPLGQMNQFEEVQFAPNVYAPTPPPPATTTRAMSPHRVSSPFGSVAPPERILSPLGRSSIDHASARSSLEMKGSFIDRVGSPVVPLVPCPDPQCEGENKPKAKFCCECGRPLAGLSRSNTPFSGTNTPFATFSSVSETQKNLLGDKRASMVESLKSFRHSVLFDTNMTQDEKKTALVSYIDGRLNEFSDKEDGRYLLWKVVRVFVEANGALGESEQVNQSIIELLGPTKEASGSTVLDQLEDFLLKGDREGACHFAMDHDLWDHALIISQSTQGDLYKRVVDRFMEHTLSSAGQLTAQATDDKKSLRILYSLFSGADIVSQLANKDTYTKESLADWKLALSLALANPSIHDGEAIHSLGDALKQCELEDESRICYLLSPKISVLAGLDASIINVTFTDLDLFYIMDLYDFAVKGDAASVQIFKFVHAWWLADLGFEEESQHYRESIANTIGSNNHQPFIEKFKHVSQQLLESPSDNVASLLNKSTFDKLIDALEEKFKASTYGGYGYGMNNDHYQTSTNTYSYGQDTNYAATEPSYNFPDQSNTVDQGAYSYGYGYTPETNTGYTPEANTGYTPETSTGYEPVSTNSYNPVDTAYQPSEANVPPAYQNKTEETKTSTFLDDDADLGFGNSSFQKKKGVDEKPIEEKKEETEKEERKSEKSGGWGIFSMFSRKETPVADEKKAVKANLGQENSFYYDEKEKRWVNKLNDTQPVAATPPPPPKSMTPQPSSVQSPPPSLGSKPSSVPPRVNSAPVGSPFGSPNGTPPGFSTPPMTGGSKRPGAGSKKKPMRSRYVDVFNPPN</sequence>
<evidence type="ECO:0000256" key="7">
    <source>
        <dbReference type="ARBA" id="ARBA00022892"/>
    </source>
</evidence>
<dbReference type="Pfam" id="PF12931">
    <property type="entry name" value="TPR_Sec16"/>
    <property type="match status" value="1"/>
</dbReference>
<feature type="region of interest" description="Disordered" evidence="11">
    <location>
        <begin position="511"/>
        <end position="549"/>
    </location>
</feature>
<proteinExistence type="inferred from homology"/>
<feature type="region of interest" description="Disordered" evidence="11">
    <location>
        <begin position="1"/>
        <end position="125"/>
    </location>
</feature>
<comment type="function">
    <text evidence="8">Involved in the initiation of assembly of the COPII coat required for the formation of transport vesicles from the endoplasmic reticulum (ER) and the selection of cargo molecules. Also involved in autophagy.</text>
</comment>
<evidence type="ECO:0000256" key="6">
    <source>
        <dbReference type="ARBA" id="ARBA00022824"/>
    </source>
</evidence>
<feature type="compositionally biased region" description="Basic and acidic residues" evidence="11">
    <location>
        <begin position="1396"/>
        <end position="1419"/>
    </location>
</feature>
<feature type="compositionally biased region" description="Basic and acidic residues" evidence="11">
    <location>
        <begin position="1430"/>
        <end position="1442"/>
    </location>
</feature>
<dbReference type="OrthoDB" id="2288214at2759"/>
<dbReference type="Proteomes" id="UP000253551">
    <property type="component" value="Unassembled WGS sequence"/>
</dbReference>
<dbReference type="CDD" id="cd09233">
    <property type="entry name" value="ACE1-Sec16-like"/>
    <property type="match status" value="1"/>
</dbReference>
<dbReference type="Gene3D" id="1.25.40.1030">
    <property type="match status" value="1"/>
</dbReference>
<feature type="compositionally biased region" description="Basic and acidic residues" evidence="11">
    <location>
        <begin position="513"/>
        <end position="529"/>
    </location>
</feature>
<feature type="compositionally biased region" description="Polar residues" evidence="11">
    <location>
        <begin position="49"/>
        <end position="78"/>
    </location>
</feature>
<evidence type="ECO:0000256" key="8">
    <source>
        <dbReference type="ARBA" id="ARBA00024687"/>
    </source>
</evidence>
<evidence type="ECO:0000256" key="11">
    <source>
        <dbReference type="SAM" id="MobiDB-lite"/>
    </source>
</evidence>
<feature type="region of interest" description="Disordered" evidence="11">
    <location>
        <begin position="287"/>
        <end position="333"/>
    </location>
</feature>